<name>A0AAU2K2G0_9ACTN</name>
<feature type="chain" id="PRO_5043535904" description="Lipoprotein" evidence="1">
    <location>
        <begin position="21"/>
        <end position="95"/>
    </location>
</feature>
<dbReference type="EMBL" id="CP108264">
    <property type="protein sequence ID" value="WTU78234.1"/>
    <property type="molecule type" value="Genomic_DNA"/>
</dbReference>
<protein>
    <recommendedName>
        <fullName evidence="3">Lipoprotein</fullName>
    </recommendedName>
</protein>
<evidence type="ECO:0000256" key="1">
    <source>
        <dbReference type="SAM" id="SignalP"/>
    </source>
</evidence>
<evidence type="ECO:0000313" key="2">
    <source>
        <dbReference type="EMBL" id="WTU78234.1"/>
    </source>
</evidence>
<accession>A0AAU2K2G0</accession>
<dbReference type="AlphaFoldDB" id="A0AAU2K2G0"/>
<sequence length="95" mass="10375">MRTTARTLTAAAITTTLVLAASGCGQSYDDIVRKCHKILVERPEGETGKPAACSDVKEEDYTVISASAAMERLGWTDKNGRFDEQKMLQDPALIR</sequence>
<feature type="signal peptide" evidence="1">
    <location>
        <begin position="1"/>
        <end position="20"/>
    </location>
</feature>
<gene>
    <name evidence="2" type="ORF">OG327_35785</name>
</gene>
<keyword evidence="1" id="KW-0732">Signal</keyword>
<reference evidence="2" key="1">
    <citation type="submission" date="2022-10" db="EMBL/GenBank/DDBJ databases">
        <title>The complete genomes of actinobacterial strains from the NBC collection.</title>
        <authorList>
            <person name="Joergensen T.S."/>
            <person name="Alvarez Arevalo M."/>
            <person name="Sterndorff E.B."/>
            <person name="Faurdal D."/>
            <person name="Vuksanovic O."/>
            <person name="Mourched A.-S."/>
            <person name="Charusanti P."/>
            <person name="Shaw S."/>
            <person name="Blin K."/>
            <person name="Weber T."/>
        </authorList>
    </citation>
    <scope>NUCLEOTIDE SEQUENCE</scope>
    <source>
        <strain evidence="2">NBC_00049</strain>
    </source>
</reference>
<dbReference type="PROSITE" id="PS51257">
    <property type="entry name" value="PROKAR_LIPOPROTEIN"/>
    <property type="match status" value="1"/>
</dbReference>
<evidence type="ECO:0008006" key="3">
    <source>
        <dbReference type="Google" id="ProtNLM"/>
    </source>
</evidence>
<proteinExistence type="predicted"/>
<organism evidence="2">
    <name type="scientific">Streptomyces sp. NBC_00049</name>
    <dbReference type="NCBI Taxonomy" id="2903617"/>
    <lineage>
        <taxon>Bacteria</taxon>
        <taxon>Bacillati</taxon>
        <taxon>Actinomycetota</taxon>
        <taxon>Actinomycetes</taxon>
        <taxon>Kitasatosporales</taxon>
        <taxon>Streptomycetaceae</taxon>
        <taxon>Streptomyces</taxon>
    </lineage>
</organism>